<name>A0A5C3QC02_9AGAR</name>
<dbReference type="EMBL" id="ML178838">
    <property type="protein sequence ID" value="TFK98697.1"/>
    <property type="molecule type" value="Genomic_DNA"/>
</dbReference>
<dbReference type="Proteomes" id="UP000305067">
    <property type="component" value="Unassembled WGS sequence"/>
</dbReference>
<proteinExistence type="predicted"/>
<evidence type="ECO:0000313" key="1">
    <source>
        <dbReference type="EMBL" id="TFK98697.1"/>
    </source>
</evidence>
<evidence type="ECO:0000313" key="2">
    <source>
        <dbReference type="Proteomes" id="UP000305067"/>
    </source>
</evidence>
<protein>
    <submittedName>
        <fullName evidence="1">Uncharacterized protein</fullName>
    </submittedName>
</protein>
<organism evidence="1 2">
    <name type="scientific">Pterulicium gracile</name>
    <dbReference type="NCBI Taxonomy" id="1884261"/>
    <lineage>
        <taxon>Eukaryota</taxon>
        <taxon>Fungi</taxon>
        <taxon>Dikarya</taxon>
        <taxon>Basidiomycota</taxon>
        <taxon>Agaricomycotina</taxon>
        <taxon>Agaricomycetes</taxon>
        <taxon>Agaricomycetidae</taxon>
        <taxon>Agaricales</taxon>
        <taxon>Pleurotineae</taxon>
        <taxon>Pterulaceae</taxon>
        <taxon>Pterulicium</taxon>
    </lineage>
</organism>
<accession>A0A5C3QC02</accession>
<sequence length="203" mass="21969">MVASLPTVPTDLVRVAAISRLVFRGSAPIALARKPLTELLGERQRKGLGQQRERAPKQLERVGRSGVATKKSTITGLLLCTKVETLVNVDGLSNELVQRILPVVRNMDEEVYDLATKVFKEAVAVVLIGPIDDNAELLEFGSVLANAHVAVEENKKLCLGRCNNVAWFPAKSEALDELDVEPRERCGELCCVGTAQLQALGTG</sequence>
<keyword evidence="2" id="KW-1185">Reference proteome</keyword>
<gene>
    <name evidence="1" type="ORF">BDV98DRAFT_584812</name>
</gene>
<dbReference type="AlphaFoldDB" id="A0A5C3QC02"/>
<reference evidence="1 2" key="1">
    <citation type="journal article" date="2019" name="Nat. Ecol. Evol.">
        <title>Megaphylogeny resolves global patterns of mushroom evolution.</title>
        <authorList>
            <person name="Varga T."/>
            <person name="Krizsan K."/>
            <person name="Foldi C."/>
            <person name="Dima B."/>
            <person name="Sanchez-Garcia M."/>
            <person name="Sanchez-Ramirez S."/>
            <person name="Szollosi G.J."/>
            <person name="Szarkandi J.G."/>
            <person name="Papp V."/>
            <person name="Albert L."/>
            <person name="Andreopoulos W."/>
            <person name="Angelini C."/>
            <person name="Antonin V."/>
            <person name="Barry K.W."/>
            <person name="Bougher N.L."/>
            <person name="Buchanan P."/>
            <person name="Buyck B."/>
            <person name="Bense V."/>
            <person name="Catcheside P."/>
            <person name="Chovatia M."/>
            <person name="Cooper J."/>
            <person name="Damon W."/>
            <person name="Desjardin D."/>
            <person name="Finy P."/>
            <person name="Geml J."/>
            <person name="Haridas S."/>
            <person name="Hughes K."/>
            <person name="Justo A."/>
            <person name="Karasinski D."/>
            <person name="Kautmanova I."/>
            <person name="Kiss B."/>
            <person name="Kocsube S."/>
            <person name="Kotiranta H."/>
            <person name="LaButti K.M."/>
            <person name="Lechner B.E."/>
            <person name="Liimatainen K."/>
            <person name="Lipzen A."/>
            <person name="Lukacs Z."/>
            <person name="Mihaltcheva S."/>
            <person name="Morgado L.N."/>
            <person name="Niskanen T."/>
            <person name="Noordeloos M.E."/>
            <person name="Ohm R.A."/>
            <person name="Ortiz-Santana B."/>
            <person name="Ovrebo C."/>
            <person name="Racz N."/>
            <person name="Riley R."/>
            <person name="Savchenko A."/>
            <person name="Shiryaev A."/>
            <person name="Soop K."/>
            <person name="Spirin V."/>
            <person name="Szebenyi C."/>
            <person name="Tomsovsky M."/>
            <person name="Tulloss R.E."/>
            <person name="Uehling J."/>
            <person name="Grigoriev I.V."/>
            <person name="Vagvolgyi C."/>
            <person name="Papp T."/>
            <person name="Martin F.M."/>
            <person name="Miettinen O."/>
            <person name="Hibbett D.S."/>
            <person name="Nagy L.G."/>
        </authorList>
    </citation>
    <scope>NUCLEOTIDE SEQUENCE [LARGE SCALE GENOMIC DNA]</scope>
    <source>
        <strain evidence="1 2">CBS 309.79</strain>
    </source>
</reference>